<reference evidence="2" key="1">
    <citation type="submission" date="2022-06" db="EMBL/GenBank/DDBJ databases">
        <title>Sphingomonas sp. nov. isolated from rhizosphere soil of tomato.</title>
        <authorList>
            <person name="Dong H."/>
            <person name="Gao R."/>
        </authorList>
    </citation>
    <scope>NUCLEOTIDE SEQUENCE</scope>
    <source>
        <strain evidence="2">MMSM24</strain>
    </source>
</reference>
<dbReference type="InterPro" id="IPR012338">
    <property type="entry name" value="Beta-lactam/transpept-like"/>
</dbReference>
<proteinExistence type="predicted"/>
<comment type="caution">
    <text evidence="2">The sequence shown here is derived from an EMBL/GenBank/DDBJ whole genome shotgun (WGS) entry which is preliminary data.</text>
</comment>
<evidence type="ECO:0000313" key="3">
    <source>
        <dbReference type="Proteomes" id="UP001165565"/>
    </source>
</evidence>
<dbReference type="EMBL" id="JANFAV010000001">
    <property type="protein sequence ID" value="MCW6533745.1"/>
    <property type="molecule type" value="Genomic_DNA"/>
</dbReference>
<feature type="domain" description="Beta-lactamase-related" evidence="1">
    <location>
        <begin position="74"/>
        <end position="364"/>
    </location>
</feature>
<sequence>MATQAGGTVAEQLPKREALLQWRGDAQVEGYRHIDRIFSTHIVRRGAKVHPLPVAALAIRPAYRYGTESGSADDYMARNRAAGLLVIHKGQIVLEKYALGITPHDRWISFSIAKSLTSTLLGAAIADGKIAGIDVPVTRYIPELKGSAYDGVTIRQVLTMRSGVGWNEDYADPDSDVGRLAASMAHDSGASLIATMQKLPRAAPPGTRWHYSTGESNMIGIIVTRAVGEPLADYLSRKIWRRYGMESDASWVTDGGVEIGGCCLNVTLRDYGRIGLFAMGGGVIEGKSILPPGWMAQATSAYTDHAEGDLGYGYQWWVPSPGAFAAIGIMGQYIYVDPRRETVIAEISAWPNAGDDEHHARQAAFRAAVIRALPAAITSRPRHR</sequence>
<dbReference type="Proteomes" id="UP001165565">
    <property type="component" value="Unassembled WGS sequence"/>
</dbReference>
<organism evidence="2 3">
    <name type="scientific">Sphingomonas lycopersici</name>
    <dbReference type="NCBI Taxonomy" id="2951807"/>
    <lineage>
        <taxon>Bacteria</taxon>
        <taxon>Pseudomonadati</taxon>
        <taxon>Pseudomonadota</taxon>
        <taxon>Alphaproteobacteria</taxon>
        <taxon>Sphingomonadales</taxon>
        <taxon>Sphingomonadaceae</taxon>
        <taxon>Sphingomonas</taxon>
    </lineage>
</organism>
<dbReference type="InterPro" id="IPR050789">
    <property type="entry name" value="Diverse_Enzym_Activities"/>
</dbReference>
<dbReference type="PANTHER" id="PTHR43283">
    <property type="entry name" value="BETA-LACTAMASE-RELATED"/>
    <property type="match status" value="1"/>
</dbReference>
<dbReference type="SUPFAM" id="SSF56601">
    <property type="entry name" value="beta-lactamase/transpeptidase-like"/>
    <property type="match status" value="1"/>
</dbReference>
<dbReference type="PANTHER" id="PTHR43283:SF14">
    <property type="entry name" value="BLL8153 PROTEIN"/>
    <property type="match status" value="1"/>
</dbReference>
<dbReference type="Pfam" id="PF00144">
    <property type="entry name" value="Beta-lactamase"/>
    <property type="match status" value="1"/>
</dbReference>
<gene>
    <name evidence="2" type="ORF">NEE01_02990</name>
</gene>
<evidence type="ECO:0000313" key="2">
    <source>
        <dbReference type="EMBL" id="MCW6533745.1"/>
    </source>
</evidence>
<protein>
    <submittedName>
        <fullName evidence="2">Beta-lactamase family protein</fullName>
    </submittedName>
</protein>
<dbReference type="InterPro" id="IPR001466">
    <property type="entry name" value="Beta-lactam-related"/>
</dbReference>
<evidence type="ECO:0000259" key="1">
    <source>
        <dbReference type="Pfam" id="PF00144"/>
    </source>
</evidence>
<dbReference type="Gene3D" id="3.40.710.10">
    <property type="entry name" value="DD-peptidase/beta-lactamase superfamily"/>
    <property type="match status" value="1"/>
</dbReference>
<keyword evidence="3" id="KW-1185">Reference proteome</keyword>
<name>A0AA41Z491_9SPHN</name>
<accession>A0AA41Z491</accession>
<dbReference type="AlphaFoldDB" id="A0AA41Z491"/>